<dbReference type="InterPro" id="IPR050327">
    <property type="entry name" value="Proton-linked_MCT"/>
</dbReference>
<sequence>MYERIGMRGPNPLLEKRSSFMDSTRKTSLKQATEASPPLSTPRAGDPGSGRHPAGASSGSPEQPQAPRRRGRLARRLNTGRTQRSHGDPTSARVHFLVHQLVDWRAGSVDERRRCHTVTGYRQRWISDCSCSKFRWQIGAMTEKESAILDRTDTPEMEGSTAQTVLAPEETGGAALPMPNTPTMEGDTAKTVCVPEEEGSAPLSMPDTPAMEVNAAQTVTEEEGSAALSMPDIPGMEENAAQTVLVPAMMGAALPMPDTTAMEGNAAETVPIPGEEGRANHLASVALERVLSSGSEEGNVALSKENAALPKENAALSKENAALSKENAALPKENAALSKENAALPKENTALTKKRSSTSSTDTPEMTISSPSPMVPSSVYDGGWGWCIVVSGFLTLFVLSGISLSLATLLGAHLTALKAPDALGTWIFNVQSAVWCFAGLWAEPLSLKYTHRLVGSLAAILCSIAIMISASVRNPYLFFITISIMFGTGGGISVTCCFQMNRRYFCNRVGMANGLVLCGGTLGVAMMSTLAGTLQYQFNFVYSTLIMGTLPLIPAITSFITFIPRTPHWESEQSEMGKSLLFRATQYGGSCYVGATYTFPHVETVVVKKHVIRDHFKKNFRVTSLREPHVISIAAVTGMTQFVMINVYTVSSYALKQAQASPKDIMVFLWVAGSTDLVSRLCCCFFADKDWMSIPFLYWSGQLLFLVTALVMTFLRESWTIVLICAAGFGFGLGIMYVLDLLLMMDILGQKKFQSVFGVSMVFRSCCSLVIGPIGGVIREVTGSYTPTYLFYCSILAMALIIPFLSGTYRTDKPLDPPKLSSEGV</sequence>
<accession>A0A3R7MBE5</accession>
<feature type="transmembrane region" description="Helical" evidence="2">
    <location>
        <begin position="696"/>
        <end position="715"/>
    </location>
</feature>
<feature type="transmembrane region" description="Helical" evidence="2">
    <location>
        <begin position="510"/>
        <end position="534"/>
    </location>
</feature>
<proteinExistence type="predicted"/>
<feature type="compositionally biased region" description="Basic and acidic residues" evidence="1">
    <location>
        <begin position="14"/>
        <end position="25"/>
    </location>
</feature>
<evidence type="ECO:0000313" key="3">
    <source>
        <dbReference type="EMBL" id="ROT78174.1"/>
    </source>
</evidence>
<feature type="transmembrane region" description="Helical" evidence="2">
    <location>
        <begin position="384"/>
        <end position="410"/>
    </location>
</feature>
<dbReference type="GO" id="GO:0008028">
    <property type="term" value="F:monocarboxylic acid transmembrane transporter activity"/>
    <property type="evidence" value="ECO:0007669"/>
    <property type="project" value="TreeGrafter"/>
</dbReference>
<dbReference type="EMBL" id="QCYY01001421">
    <property type="protein sequence ID" value="ROT78174.1"/>
    <property type="molecule type" value="Genomic_DNA"/>
</dbReference>
<dbReference type="InterPro" id="IPR011701">
    <property type="entry name" value="MFS"/>
</dbReference>
<feature type="transmembrane region" description="Helical" evidence="2">
    <location>
        <begin position="721"/>
        <end position="743"/>
    </location>
</feature>
<dbReference type="PANTHER" id="PTHR11360:SF284">
    <property type="entry name" value="EG:103B4.3 PROTEIN-RELATED"/>
    <property type="match status" value="1"/>
</dbReference>
<comment type="caution">
    <text evidence="3">The sequence shown here is derived from an EMBL/GenBank/DDBJ whole genome shotgun (WGS) entry which is preliminary data.</text>
</comment>
<dbReference type="AlphaFoldDB" id="A0A3R7MBE5"/>
<dbReference type="Proteomes" id="UP000283509">
    <property type="component" value="Unassembled WGS sequence"/>
</dbReference>
<feature type="transmembrane region" description="Helical" evidence="2">
    <location>
        <begin position="630"/>
        <end position="655"/>
    </location>
</feature>
<dbReference type="PANTHER" id="PTHR11360">
    <property type="entry name" value="MONOCARBOXYLATE TRANSPORTER"/>
    <property type="match status" value="1"/>
</dbReference>
<evidence type="ECO:0000313" key="4">
    <source>
        <dbReference type="Proteomes" id="UP000283509"/>
    </source>
</evidence>
<keyword evidence="4" id="KW-1185">Reference proteome</keyword>
<keyword evidence="2" id="KW-0472">Membrane</keyword>
<reference evidence="3 4" key="2">
    <citation type="submission" date="2019-01" db="EMBL/GenBank/DDBJ databases">
        <title>The decoding of complex shrimp genome reveals the adaptation for benthos swimmer, frequently molting mechanism and breeding impact on genome.</title>
        <authorList>
            <person name="Sun Y."/>
            <person name="Gao Y."/>
            <person name="Yu Y."/>
        </authorList>
    </citation>
    <scope>NUCLEOTIDE SEQUENCE [LARGE SCALE GENOMIC DNA]</scope>
    <source>
        <tissue evidence="3">Muscle</tissue>
    </source>
</reference>
<feature type="transmembrane region" description="Helical" evidence="2">
    <location>
        <begin position="789"/>
        <end position="809"/>
    </location>
</feature>
<dbReference type="InterPro" id="IPR036259">
    <property type="entry name" value="MFS_trans_sf"/>
</dbReference>
<name>A0A3R7MBE5_PENVA</name>
<reference evidence="3 4" key="1">
    <citation type="submission" date="2018-04" db="EMBL/GenBank/DDBJ databases">
        <authorList>
            <person name="Zhang X."/>
            <person name="Yuan J."/>
            <person name="Li F."/>
            <person name="Xiang J."/>
        </authorList>
    </citation>
    <scope>NUCLEOTIDE SEQUENCE [LARGE SCALE GENOMIC DNA]</scope>
    <source>
        <tissue evidence="3">Muscle</tissue>
    </source>
</reference>
<keyword evidence="2" id="KW-1133">Transmembrane helix</keyword>
<organism evidence="3 4">
    <name type="scientific">Penaeus vannamei</name>
    <name type="common">Whiteleg shrimp</name>
    <name type="synonym">Litopenaeus vannamei</name>
    <dbReference type="NCBI Taxonomy" id="6689"/>
    <lineage>
        <taxon>Eukaryota</taxon>
        <taxon>Metazoa</taxon>
        <taxon>Ecdysozoa</taxon>
        <taxon>Arthropoda</taxon>
        <taxon>Crustacea</taxon>
        <taxon>Multicrustacea</taxon>
        <taxon>Malacostraca</taxon>
        <taxon>Eumalacostraca</taxon>
        <taxon>Eucarida</taxon>
        <taxon>Decapoda</taxon>
        <taxon>Dendrobranchiata</taxon>
        <taxon>Penaeoidea</taxon>
        <taxon>Penaeidae</taxon>
        <taxon>Penaeus</taxon>
    </lineage>
</organism>
<gene>
    <name evidence="3" type="ORF">C7M84_003116</name>
</gene>
<feature type="region of interest" description="Disordered" evidence="1">
    <location>
        <begin position="334"/>
        <end position="372"/>
    </location>
</feature>
<feature type="region of interest" description="Disordered" evidence="1">
    <location>
        <begin position="1"/>
        <end position="71"/>
    </location>
</feature>
<feature type="compositionally biased region" description="Low complexity" evidence="1">
    <location>
        <begin position="357"/>
        <end position="372"/>
    </location>
</feature>
<feature type="transmembrane region" description="Helical" evidence="2">
    <location>
        <begin position="540"/>
        <end position="563"/>
    </location>
</feature>
<dbReference type="SUPFAM" id="SSF103473">
    <property type="entry name" value="MFS general substrate transporter"/>
    <property type="match status" value="1"/>
</dbReference>
<keyword evidence="2" id="KW-0812">Transmembrane</keyword>
<feature type="transmembrane region" description="Helical" evidence="2">
    <location>
        <begin position="755"/>
        <end position="777"/>
    </location>
</feature>
<evidence type="ECO:0000256" key="1">
    <source>
        <dbReference type="SAM" id="MobiDB-lite"/>
    </source>
</evidence>
<protein>
    <submittedName>
        <fullName evidence="3">Uncharacterized protein</fullName>
    </submittedName>
</protein>
<dbReference type="Pfam" id="PF07690">
    <property type="entry name" value="MFS_1"/>
    <property type="match status" value="1"/>
</dbReference>
<dbReference type="Gene3D" id="1.20.1250.20">
    <property type="entry name" value="MFS general substrate transporter like domains"/>
    <property type="match status" value="1"/>
</dbReference>
<dbReference type="OrthoDB" id="6499973at2759"/>
<feature type="transmembrane region" description="Helical" evidence="2">
    <location>
        <begin position="476"/>
        <end position="498"/>
    </location>
</feature>
<feature type="transmembrane region" description="Helical" evidence="2">
    <location>
        <begin position="453"/>
        <end position="470"/>
    </location>
</feature>
<feature type="transmembrane region" description="Helical" evidence="2">
    <location>
        <begin position="667"/>
        <end position="687"/>
    </location>
</feature>
<feature type="transmembrane region" description="Helical" evidence="2">
    <location>
        <begin position="422"/>
        <end position="441"/>
    </location>
</feature>
<evidence type="ECO:0000256" key="2">
    <source>
        <dbReference type="SAM" id="Phobius"/>
    </source>
</evidence>